<dbReference type="GO" id="GO:0046872">
    <property type="term" value="F:metal ion binding"/>
    <property type="evidence" value="ECO:0007669"/>
    <property type="project" value="UniProtKB-KW"/>
</dbReference>
<keyword evidence="2" id="KW-0479">Metal-binding</keyword>
<dbReference type="RefSeq" id="WP_055152646.1">
    <property type="nucleotide sequence ID" value="NZ_CYZU01000013.1"/>
</dbReference>
<sequence>MDALLFDMDDTLYDHLEPFALAYEDMFAGTYAISVEHLFFISRKYSDKAFERLQCGGITMDELCIYRIQKAFQELHIEIPAGQAREFQRRYAGYQMKVSISEKMKGILSFCKERIPMGIITNGTADHQRPKIEQLGIRQWIPDQNIFISEEMGMDKPDKRIFCKACERMGIARENVWFVGDSYVNDIEGAQNAGLHTIWIRRRSHNQQTGSVSPDHCVKTEEELYMLLQKLLAAGN</sequence>
<dbReference type="InterPro" id="IPR051400">
    <property type="entry name" value="HAD-like_hydrolase"/>
</dbReference>
<dbReference type="AlphaFoldDB" id="A0A174DW49"/>
<dbReference type="Pfam" id="PF00702">
    <property type="entry name" value="Hydrolase"/>
    <property type="match status" value="1"/>
</dbReference>
<dbReference type="PANTHER" id="PTHR46470">
    <property type="entry name" value="N-ACYLNEURAMINATE-9-PHOSPHATASE"/>
    <property type="match status" value="1"/>
</dbReference>
<dbReference type="PANTHER" id="PTHR46470:SF2">
    <property type="entry name" value="GLYCERALDEHYDE 3-PHOSPHATE PHOSPHATASE"/>
    <property type="match status" value="1"/>
</dbReference>
<dbReference type="OrthoDB" id="9794086at2"/>
<evidence type="ECO:0000256" key="3">
    <source>
        <dbReference type="ARBA" id="ARBA00022801"/>
    </source>
</evidence>
<name>A0A174DW49_9FIRM</name>
<evidence type="ECO:0000313" key="5">
    <source>
        <dbReference type="EMBL" id="CUO28489.1"/>
    </source>
</evidence>
<evidence type="ECO:0000313" key="6">
    <source>
        <dbReference type="Proteomes" id="UP000095544"/>
    </source>
</evidence>
<dbReference type="InterPro" id="IPR023198">
    <property type="entry name" value="PGP-like_dom2"/>
</dbReference>
<comment type="cofactor">
    <cofactor evidence="1">
        <name>Mg(2+)</name>
        <dbReference type="ChEBI" id="CHEBI:18420"/>
    </cofactor>
</comment>
<proteinExistence type="predicted"/>
<dbReference type="EMBL" id="CYZU01000013">
    <property type="protein sequence ID" value="CUO28489.1"/>
    <property type="molecule type" value="Genomic_DNA"/>
</dbReference>
<dbReference type="InterPro" id="IPR006439">
    <property type="entry name" value="HAD-SF_hydro_IA"/>
</dbReference>
<dbReference type="SFLD" id="SFLDG01129">
    <property type="entry name" value="C1.5:_HAD__Beta-PGM__Phosphata"/>
    <property type="match status" value="1"/>
</dbReference>
<dbReference type="PRINTS" id="PR00413">
    <property type="entry name" value="HADHALOGNASE"/>
</dbReference>
<protein>
    <submittedName>
        <fullName evidence="5">Pyrimidine 5'-nucleotidase YjjG</fullName>
        <ecNumber evidence="5">3.1.3.5</ecNumber>
    </submittedName>
</protein>
<gene>
    <name evidence="5" type="primary">yjjG</name>
    <name evidence="5" type="ORF">ERS852491_01769</name>
</gene>
<keyword evidence="3 5" id="KW-0378">Hydrolase</keyword>
<dbReference type="STRING" id="39482.ERS852491_01769"/>
<dbReference type="GO" id="GO:0044281">
    <property type="term" value="P:small molecule metabolic process"/>
    <property type="evidence" value="ECO:0007669"/>
    <property type="project" value="UniProtKB-ARBA"/>
</dbReference>
<organism evidence="5 6">
    <name type="scientific">Faecalicatena contorta</name>
    <dbReference type="NCBI Taxonomy" id="39482"/>
    <lineage>
        <taxon>Bacteria</taxon>
        <taxon>Bacillati</taxon>
        <taxon>Bacillota</taxon>
        <taxon>Clostridia</taxon>
        <taxon>Lachnospirales</taxon>
        <taxon>Lachnospiraceae</taxon>
        <taxon>Faecalicatena</taxon>
    </lineage>
</organism>
<dbReference type="SFLD" id="SFLDS00003">
    <property type="entry name" value="Haloacid_Dehalogenase"/>
    <property type="match status" value="1"/>
</dbReference>
<dbReference type="NCBIfam" id="TIGR01549">
    <property type="entry name" value="HAD-SF-IA-v1"/>
    <property type="match status" value="1"/>
</dbReference>
<accession>A0A174DW49</accession>
<dbReference type="Gene3D" id="3.40.50.1000">
    <property type="entry name" value="HAD superfamily/HAD-like"/>
    <property type="match status" value="1"/>
</dbReference>
<keyword evidence="4" id="KW-0460">Magnesium</keyword>
<dbReference type="Gene3D" id="1.10.150.240">
    <property type="entry name" value="Putative phosphatase, domain 2"/>
    <property type="match status" value="1"/>
</dbReference>
<dbReference type="Proteomes" id="UP000095544">
    <property type="component" value="Unassembled WGS sequence"/>
</dbReference>
<dbReference type="InterPro" id="IPR023214">
    <property type="entry name" value="HAD_sf"/>
</dbReference>
<evidence type="ECO:0000256" key="2">
    <source>
        <dbReference type="ARBA" id="ARBA00022723"/>
    </source>
</evidence>
<dbReference type="EC" id="3.1.3.5" evidence="5"/>
<reference evidence="5 6" key="1">
    <citation type="submission" date="2015-09" db="EMBL/GenBank/DDBJ databases">
        <authorList>
            <consortium name="Pathogen Informatics"/>
        </authorList>
    </citation>
    <scope>NUCLEOTIDE SEQUENCE [LARGE SCALE GENOMIC DNA]</scope>
    <source>
        <strain evidence="5 6">2789STDY5834876</strain>
    </source>
</reference>
<dbReference type="InterPro" id="IPR036412">
    <property type="entry name" value="HAD-like_sf"/>
</dbReference>
<dbReference type="GO" id="GO:0008253">
    <property type="term" value="F:5'-nucleotidase activity"/>
    <property type="evidence" value="ECO:0007669"/>
    <property type="project" value="UniProtKB-EC"/>
</dbReference>
<evidence type="ECO:0000256" key="1">
    <source>
        <dbReference type="ARBA" id="ARBA00001946"/>
    </source>
</evidence>
<dbReference type="SUPFAM" id="SSF56784">
    <property type="entry name" value="HAD-like"/>
    <property type="match status" value="1"/>
</dbReference>
<evidence type="ECO:0000256" key="4">
    <source>
        <dbReference type="ARBA" id="ARBA00022842"/>
    </source>
</evidence>